<evidence type="ECO:0000259" key="1">
    <source>
        <dbReference type="PROSITE" id="PS50995"/>
    </source>
</evidence>
<dbReference type="InterPro" id="IPR036388">
    <property type="entry name" value="WH-like_DNA-bd_sf"/>
</dbReference>
<keyword evidence="3" id="KW-1185">Reference proteome</keyword>
<dbReference type="InterPro" id="IPR036390">
    <property type="entry name" value="WH_DNA-bd_sf"/>
</dbReference>
<dbReference type="PANTHER" id="PTHR33164">
    <property type="entry name" value="TRANSCRIPTIONAL REGULATOR, MARR FAMILY"/>
    <property type="match status" value="1"/>
</dbReference>
<name>A0ABU9IG13_9SPHN</name>
<proteinExistence type="predicted"/>
<comment type="caution">
    <text evidence="2">The sequence shown here is derived from an EMBL/GenBank/DDBJ whole genome shotgun (WGS) entry which is preliminary data.</text>
</comment>
<dbReference type="EMBL" id="JBBYHV010000002">
    <property type="protein sequence ID" value="MEL1251156.1"/>
    <property type="molecule type" value="Genomic_DNA"/>
</dbReference>
<dbReference type="SUPFAM" id="SSF46785">
    <property type="entry name" value="Winged helix' DNA-binding domain"/>
    <property type="match status" value="2"/>
</dbReference>
<dbReference type="RefSeq" id="WP_341673718.1">
    <property type="nucleotide sequence ID" value="NZ_JBBYHV010000002.1"/>
</dbReference>
<feature type="domain" description="HTH marR-type" evidence="1">
    <location>
        <begin position="23"/>
        <end position="157"/>
    </location>
</feature>
<gene>
    <name evidence="2" type="ORF">AAEO60_10775</name>
</gene>
<dbReference type="PROSITE" id="PS50995">
    <property type="entry name" value="HTH_MARR_2"/>
    <property type="match status" value="2"/>
</dbReference>
<organism evidence="2 3">
    <name type="scientific">Aurantiacibacter gilvus</name>
    <dbReference type="NCBI Taxonomy" id="3139141"/>
    <lineage>
        <taxon>Bacteria</taxon>
        <taxon>Pseudomonadati</taxon>
        <taxon>Pseudomonadota</taxon>
        <taxon>Alphaproteobacteria</taxon>
        <taxon>Sphingomonadales</taxon>
        <taxon>Erythrobacteraceae</taxon>
        <taxon>Aurantiacibacter</taxon>
    </lineage>
</organism>
<dbReference type="PANTHER" id="PTHR33164:SF43">
    <property type="entry name" value="HTH-TYPE TRANSCRIPTIONAL REPRESSOR YETL"/>
    <property type="match status" value="1"/>
</dbReference>
<dbReference type="Pfam" id="PF01047">
    <property type="entry name" value="MarR"/>
    <property type="match status" value="2"/>
</dbReference>
<dbReference type="Gene3D" id="1.10.10.10">
    <property type="entry name" value="Winged helix-like DNA-binding domain superfamily/Winged helix DNA-binding domain"/>
    <property type="match status" value="2"/>
</dbReference>
<evidence type="ECO:0000313" key="2">
    <source>
        <dbReference type="EMBL" id="MEL1251156.1"/>
    </source>
</evidence>
<feature type="domain" description="HTH marR-type" evidence="1">
    <location>
        <begin position="182"/>
        <end position="313"/>
    </location>
</feature>
<evidence type="ECO:0000313" key="3">
    <source>
        <dbReference type="Proteomes" id="UP001497045"/>
    </source>
</evidence>
<accession>A0ABU9IG13</accession>
<reference evidence="2 3" key="1">
    <citation type="submission" date="2024-04" db="EMBL/GenBank/DDBJ databases">
        <title>Aurantiacibacter sp. DGU6 16S ribosomal RNA gene Genome sequencing and assembly.</title>
        <authorList>
            <person name="Park S."/>
        </authorList>
    </citation>
    <scope>NUCLEOTIDE SEQUENCE [LARGE SCALE GENOMIC DNA]</scope>
    <source>
        <strain evidence="2 3">DGU6</strain>
    </source>
</reference>
<dbReference type="SMART" id="SM00347">
    <property type="entry name" value="HTH_MARR"/>
    <property type="match status" value="2"/>
</dbReference>
<dbReference type="Proteomes" id="UP001497045">
    <property type="component" value="Unassembled WGS sequence"/>
</dbReference>
<dbReference type="InterPro" id="IPR039422">
    <property type="entry name" value="MarR/SlyA-like"/>
</dbReference>
<sequence>MTTDGSPTPVDLADRHKAIDAHIHSPAHLIARADQMVNAGYLQRCRADRLKLTLPQLLYLCAVAANPGGHQAAAARMVGMDTPTGALVISALERRGLVERRQCDTDKRRKQVYCTDEGDTARARGLAIFATATRNFMEPASRSDRQELQRILEKIAAHEEATPPPLCNADGKPITVPGYLPADVLLGYLFGRCLQLAVALVAPALAPFDLTIRQYVVLAMLDIAGPCNMTLLNRVMGSERSAMAIVLPTLEGRGLVSIHRETDRSLSIALTESGRLLLAQARPEAEAANRRIASGLSDTERLHFTETLTLALSAQMNWLAGAVRVNAPANGIDLIS</sequence>
<dbReference type="InterPro" id="IPR000835">
    <property type="entry name" value="HTH_MarR-typ"/>
</dbReference>
<protein>
    <submittedName>
        <fullName evidence="2">MarR family transcriptional regulator</fullName>
    </submittedName>
</protein>